<evidence type="ECO:0000313" key="11">
    <source>
        <dbReference type="Proteomes" id="UP000636960"/>
    </source>
</evidence>
<reference evidence="10" key="1">
    <citation type="submission" date="2021-01" db="EMBL/GenBank/DDBJ databases">
        <title>Whole genome shotgun sequence of Actinoplanes rishiriensis NBRC 108556.</title>
        <authorList>
            <person name="Komaki H."/>
            <person name="Tamura T."/>
        </authorList>
    </citation>
    <scope>NUCLEOTIDE SEQUENCE</scope>
    <source>
        <strain evidence="10">NBRC 108556</strain>
    </source>
</reference>
<evidence type="ECO:0000256" key="8">
    <source>
        <dbReference type="SAM" id="MobiDB-lite"/>
    </source>
</evidence>
<comment type="caution">
    <text evidence="10">The sequence shown here is derived from an EMBL/GenBank/DDBJ whole genome shotgun (WGS) entry which is preliminary data.</text>
</comment>
<evidence type="ECO:0000313" key="10">
    <source>
        <dbReference type="EMBL" id="GIE98347.1"/>
    </source>
</evidence>
<proteinExistence type="predicted"/>
<keyword evidence="5" id="KW-0418">Kinase</keyword>
<keyword evidence="3" id="KW-0808">Transferase</keyword>
<dbReference type="PROSITE" id="PS00107">
    <property type="entry name" value="PROTEIN_KINASE_ATP"/>
    <property type="match status" value="1"/>
</dbReference>
<dbReference type="PROSITE" id="PS00108">
    <property type="entry name" value="PROTEIN_KINASE_ST"/>
    <property type="match status" value="1"/>
</dbReference>
<accession>A0A919N213</accession>
<evidence type="ECO:0000256" key="2">
    <source>
        <dbReference type="ARBA" id="ARBA00022527"/>
    </source>
</evidence>
<keyword evidence="6 7" id="KW-0067">ATP-binding</keyword>
<dbReference type="SUPFAM" id="SSF56112">
    <property type="entry name" value="Protein kinase-like (PK-like)"/>
    <property type="match status" value="1"/>
</dbReference>
<evidence type="ECO:0000256" key="1">
    <source>
        <dbReference type="ARBA" id="ARBA00012513"/>
    </source>
</evidence>
<dbReference type="PANTHER" id="PTHR43289:SF6">
    <property type="entry name" value="SERINE_THREONINE-PROTEIN KINASE NEKL-3"/>
    <property type="match status" value="1"/>
</dbReference>
<evidence type="ECO:0000256" key="4">
    <source>
        <dbReference type="ARBA" id="ARBA00022741"/>
    </source>
</evidence>
<evidence type="ECO:0000256" key="5">
    <source>
        <dbReference type="ARBA" id="ARBA00022777"/>
    </source>
</evidence>
<keyword evidence="2" id="KW-0723">Serine/threonine-protein kinase</keyword>
<dbReference type="AlphaFoldDB" id="A0A919N213"/>
<dbReference type="Gene3D" id="3.30.200.20">
    <property type="entry name" value="Phosphorylase Kinase, domain 1"/>
    <property type="match status" value="1"/>
</dbReference>
<dbReference type="PANTHER" id="PTHR43289">
    <property type="entry name" value="MITOGEN-ACTIVATED PROTEIN KINASE KINASE KINASE 20-RELATED"/>
    <property type="match status" value="1"/>
</dbReference>
<evidence type="ECO:0000256" key="7">
    <source>
        <dbReference type="PROSITE-ProRule" id="PRU10141"/>
    </source>
</evidence>
<dbReference type="Pfam" id="PF00069">
    <property type="entry name" value="Pkinase"/>
    <property type="match status" value="1"/>
</dbReference>
<feature type="compositionally biased region" description="Polar residues" evidence="8">
    <location>
        <begin position="298"/>
        <end position="308"/>
    </location>
</feature>
<dbReference type="GO" id="GO:0004674">
    <property type="term" value="F:protein serine/threonine kinase activity"/>
    <property type="evidence" value="ECO:0007669"/>
    <property type="project" value="UniProtKB-KW"/>
</dbReference>
<feature type="binding site" evidence="7">
    <location>
        <position position="48"/>
    </location>
    <ligand>
        <name>ATP</name>
        <dbReference type="ChEBI" id="CHEBI:30616"/>
    </ligand>
</feature>
<evidence type="ECO:0000259" key="9">
    <source>
        <dbReference type="PROSITE" id="PS50011"/>
    </source>
</evidence>
<dbReference type="InterPro" id="IPR008271">
    <property type="entry name" value="Ser/Thr_kinase_AS"/>
</dbReference>
<dbReference type="EMBL" id="BOMV01000061">
    <property type="protein sequence ID" value="GIE98347.1"/>
    <property type="molecule type" value="Genomic_DNA"/>
</dbReference>
<dbReference type="EC" id="2.7.11.1" evidence="1"/>
<sequence length="308" mass="33196">MTESSAITAAEDSRVGGRYRLIEEIGSGGMGRVWLADDELLGRQVAVKEITAPPAELPDARTLREARAAARLDHPNVVRIFDVLWWSNRSWIVMEYVGPRSLHDRIRRDGPLPHREAARVGLLMLAALSSAHAAGILHRDVKPHNVLLGTGGRVVLTDFGLATDQPELTAETVAGSPYFMAPECLEAGRSGPAADLWSLGATLYDATEGRPPFARPTATRTLVALATEQPDPPRRTGPLTPVILDLLARDPAARPTAATLEPRLRRIAEGAVGVARTTTRVAPPPAVGNGWRGRATVPSPTSRNRFDH</sequence>
<evidence type="ECO:0000256" key="3">
    <source>
        <dbReference type="ARBA" id="ARBA00022679"/>
    </source>
</evidence>
<dbReference type="PROSITE" id="PS50011">
    <property type="entry name" value="PROTEIN_KINASE_DOM"/>
    <property type="match status" value="1"/>
</dbReference>
<dbReference type="GO" id="GO:0005524">
    <property type="term" value="F:ATP binding"/>
    <property type="evidence" value="ECO:0007669"/>
    <property type="project" value="UniProtKB-UniRule"/>
</dbReference>
<dbReference type="Gene3D" id="1.10.510.10">
    <property type="entry name" value="Transferase(Phosphotransferase) domain 1"/>
    <property type="match status" value="1"/>
</dbReference>
<dbReference type="InterPro" id="IPR000719">
    <property type="entry name" value="Prot_kinase_dom"/>
</dbReference>
<organism evidence="10 11">
    <name type="scientific">Paractinoplanes rishiriensis</name>
    <dbReference type="NCBI Taxonomy" id="1050105"/>
    <lineage>
        <taxon>Bacteria</taxon>
        <taxon>Bacillati</taxon>
        <taxon>Actinomycetota</taxon>
        <taxon>Actinomycetes</taxon>
        <taxon>Micromonosporales</taxon>
        <taxon>Micromonosporaceae</taxon>
        <taxon>Paractinoplanes</taxon>
    </lineage>
</organism>
<gene>
    <name evidence="10" type="ORF">Ari01nite_58120</name>
</gene>
<dbReference type="InterPro" id="IPR011009">
    <property type="entry name" value="Kinase-like_dom_sf"/>
</dbReference>
<dbReference type="Proteomes" id="UP000636960">
    <property type="component" value="Unassembled WGS sequence"/>
</dbReference>
<dbReference type="RefSeq" id="WP_203785370.1">
    <property type="nucleotide sequence ID" value="NZ_BOMV01000061.1"/>
</dbReference>
<dbReference type="CDD" id="cd14014">
    <property type="entry name" value="STKc_PknB_like"/>
    <property type="match status" value="1"/>
</dbReference>
<dbReference type="SMART" id="SM00220">
    <property type="entry name" value="S_TKc"/>
    <property type="match status" value="1"/>
</dbReference>
<protein>
    <recommendedName>
        <fullName evidence="1">non-specific serine/threonine protein kinase</fullName>
        <ecNumber evidence="1">2.7.11.1</ecNumber>
    </recommendedName>
</protein>
<evidence type="ECO:0000256" key="6">
    <source>
        <dbReference type="ARBA" id="ARBA00022840"/>
    </source>
</evidence>
<keyword evidence="4 7" id="KW-0547">Nucleotide-binding</keyword>
<feature type="domain" description="Protein kinase" evidence="9">
    <location>
        <begin position="19"/>
        <end position="264"/>
    </location>
</feature>
<keyword evidence="11" id="KW-1185">Reference proteome</keyword>
<feature type="region of interest" description="Disordered" evidence="8">
    <location>
        <begin position="280"/>
        <end position="308"/>
    </location>
</feature>
<dbReference type="InterPro" id="IPR017441">
    <property type="entry name" value="Protein_kinase_ATP_BS"/>
</dbReference>
<name>A0A919N213_9ACTN</name>